<evidence type="ECO:0000313" key="3">
    <source>
        <dbReference type="EMBL" id="QDU29688.1"/>
    </source>
</evidence>
<sequence length="146" mass="15744">MATDFRSDRPASANSLPESNSAPSMTHLVSGIITDAQDLMKQQLALFRTEVKEDVRKTKQAVISLVTGLALVSVGGTLLSFMLVYALQATTELPLWGCFGAVGGLLAAGGGLVFYGALRKFNEFNPLPDESARALKENVQWITQQR</sequence>
<dbReference type="EMBL" id="CP036274">
    <property type="protein sequence ID" value="QDU29688.1"/>
    <property type="molecule type" value="Genomic_DNA"/>
</dbReference>
<organism evidence="3 4">
    <name type="scientific">Anatilimnocola aggregata</name>
    <dbReference type="NCBI Taxonomy" id="2528021"/>
    <lineage>
        <taxon>Bacteria</taxon>
        <taxon>Pseudomonadati</taxon>
        <taxon>Planctomycetota</taxon>
        <taxon>Planctomycetia</taxon>
        <taxon>Pirellulales</taxon>
        <taxon>Pirellulaceae</taxon>
        <taxon>Anatilimnocola</taxon>
    </lineage>
</organism>
<feature type="compositionally biased region" description="Polar residues" evidence="1">
    <location>
        <begin position="12"/>
        <end position="22"/>
    </location>
</feature>
<accession>A0A517YHI8</accession>
<dbReference type="AlphaFoldDB" id="A0A517YHI8"/>
<dbReference type="OrthoDB" id="286215at2"/>
<keyword evidence="2" id="KW-0812">Transmembrane</keyword>
<feature type="region of interest" description="Disordered" evidence="1">
    <location>
        <begin position="1"/>
        <end position="22"/>
    </location>
</feature>
<dbReference type="KEGG" id="aagg:ETAA8_48030"/>
<feature type="transmembrane region" description="Helical" evidence="2">
    <location>
        <begin position="62"/>
        <end position="87"/>
    </location>
</feature>
<reference evidence="3 4" key="1">
    <citation type="submission" date="2019-02" db="EMBL/GenBank/DDBJ databases">
        <title>Deep-cultivation of Planctomycetes and their phenomic and genomic characterization uncovers novel biology.</title>
        <authorList>
            <person name="Wiegand S."/>
            <person name="Jogler M."/>
            <person name="Boedeker C."/>
            <person name="Pinto D."/>
            <person name="Vollmers J."/>
            <person name="Rivas-Marin E."/>
            <person name="Kohn T."/>
            <person name="Peeters S.H."/>
            <person name="Heuer A."/>
            <person name="Rast P."/>
            <person name="Oberbeckmann S."/>
            <person name="Bunk B."/>
            <person name="Jeske O."/>
            <person name="Meyerdierks A."/>
            <person name="Storesund J.E."/>
            <person name="Kallscheuer N."/>
            <person name="Luecker S."/>
            <person name="Lage O.M."/>
            <person name="Pohl T."/>
            <person name="Merkel B.J."/>
            <person name="Hornburger P."/>
            <person name="Mueller R.-W."/>
            <person name="Bruemmer F."/>
            <person name="Labrenz M."/>
            <person name="Spormann A.M."/>
            <person name="Op den Camp H."/>
            <person name="Overmann J."/>
            <person name="Amann R."/>
            <person name="Jetten M.S.M."/>
            <person name="Mascher T."/>
            <person name="Medema M.H."/>
            <person name="Devos D.P."/>
            <person name="Kaster A.-K."/>
            <person name="Ovreas L."/>
            <person name="Rohde M."/>
            <person name="Galperin M.Y."/>
            <person name="Jogler C."/>
        </authorList>
    </citation>
    <scope>NUCLEOTIDE SEQUENCE [LARGE SCALE GENOMIC DNA]</scope>
    <source>
        <strain evidence="3 4">ETA_A8</strain>
    </source>
</reference>
<name>A0A517YHI8_9BACT</name>
<dbReference type="RefSeq" id="WP_145093889.1">
    <property type="nucleotide sequence ID" value="NZ_CP036274.1"/>
</dbReference>
<proteinExistence type="predicted"/>
<keyword evidence="4" id="KW-1185">Reference proteome</keyword>
<evidence type="ECO:0000256" key="2">
    <source>
        <dbReference type="SAM" id="Phobius"/>
    </source>
</evidence>
<dbReference type="InterPro" id="IPR009937">
    <property type="entry name" value="Phage_holin_3_6"/>
</dbReference>
<keyword evidence="2" id="KW-1133">Transmembrane helix</keyword>
<dbReference type="Proteomes" id="UP000315017">
    <property type="component" value="Chromosome"/>
</dbReference>
<keyword evidence="2" id="KW-0472">Membrane</keyword>
<evidence type="ECO:0000256" key="1">
    <source>
        <dbReference type="SAM" id="MobiDB-lite"/>
    </source>
</evidence>
<gene>
    <name evidence="3" type="ORF">ETAA8_48030</name>
</gene>
<evidence type="ECO:0008006" key="5">
    <source>
        <dbReference type="Google" id="ProtNLM"/>
    </source>
</evidence>
<protein>
    <recommendedName>
        <fullName evidence="5">Phage holin family protein</fullName>
    </recommendedName>
</protein>
<evidence type="ECO:0000313" key="4">
    <source>
        <dbReference type="Proteomes" id="UP000315017"/>
    </source>
</evidence>
<feature type="transmembrane region" description="Helical" evidence="2">
    <location>
        <begin position="93"/>
        <end position="118"/>
    </location>
</feature>
<dbReference type="Pfam" id="PF07332">
    <property type="entry name" value="Phage_holin_3_6"/>
    <property type="match status" value="1"/>
</dbReference>